<dbReference type="Pfam" id="PF12638">
    <property type="entry name" value="Staygreen"/>
    <property type="match status" value="1"/>
</dbReference>
<comment type="caution">
    <text evidence="3">The sequence shown here is derived from an EMBL/GenBank/DDBJ whole genome shotgun (WGS) entry which is preliminary data.</text>
</comment>
<dbReference type="PANTHER" id="PTHR31750:SF4">
    <property type="entry name" value="LP06106P"/>
    <property type="match status" value="1"/>
</dbReference>
<dbReference type="AlphaFoldDB" id="A0A0V8JNT5"/>
<dbReference type="InterPro" id="IPR024438">
    <property type="entry name" value="Staygreen"/>
</dbReference>
<evidence type="ECO:0000256" key="1">
    <source>
        <dbReference type="ARBA" id="ARBA00022946"/>
    </source>
</evidence>
<keyword evidence="4" id="KW-1185">Reference proteome</keyword>
<keyword evidence="1" id="KW-0809">Transit peptide</keyword>
<evidence type="ECO:0000313" key="4">
    <source>
        <dbReference type="Proteomes" id="UP000053681"/>
    </source>
</evidence>
<evidence type="ECO:0000313" key="3">
    <source>
        <dbReference type="EMBL" id="KSU88657.1"/>
    </source>
</evidence>
<protein>
    <recommendedName>
        <fullName evidence="2">Staygreen protein domain-containing protein</fullName>
    </recommendedName>
</protein>
<dbReference type="Proteomes" id="UP000053681">
    <property type="component" value="Unassembled WGS sequence"/>
</dbReference>
<name>A0A0V8JNT5_9BACI</name>
<feature type="domain" description="Staygreen protein" evidence="2">
    <location>
        <begin position="4"/>
        <end position="141"/>
    </location>
</feature>
<gene>
    <name evidence="3" type="ORF">AS180_06645</name>
</gene>
<sequence>MVAFNPEEFSVTYRHGATPTQPFLKRRYTLTYVSETDSLYLIIGASFAKDMLNEQRNELFGEWVHYKDTTALYVYVFIGDHHTDKSIQAIRYAIFNKEMPVLLTALRYGDHFFFRQMLDLDHAPIYVHYHSNYSEFHTIRYMETPSVYETIKR</sequence>
<proteinExistence type="predicted"/>
<dbReference type="EMBL" id="LNQP01000017">
    <property type="protein sequence ID" value="KSU88657.1"/>
    <property type="molecule type" value="Genomic_DNA"/>
</dbReference>
<accession>A0A0V8JNT5</accession>
<reference evidence="3 4" key="1">
    <citation type="submission" date="2015-11" db="EMBL/GenBank/DDBJ databases">
        <title>Bacillus caseinolyticus sp nov.</title>
        <authorList>
            <person name="Dastager S.G."/>
            <person name="Mawlankar R."/>
        </authorList>
    </citation>
    <scope>NUCLEOTIDE SEQUENCE [LARGE SCALE GENOMIC DNA]</scope>
    <source>
        <strain evidence="3 4">SGD-V-76</strain>
    </source>
</reference>
<dbReference type="RefSeq" id="WP_062686584.1">
    <property type="nucleotide sequence ID" value="NZ_KQ758636.1"/>
</dbReference>
<evidence type="ECO:0000259" key="2">
    <source>
        <dbReference type="Pfam" id="PF12638"/>
    </source>
</evidence>
<organism evidence="3 4">
    <name type="scientific">Priestia veravalensis</name>
    <dbReference type="NCBI Taxonomy" id="1414648"/>
    <lineage>
        <taxon>Bacteria</taxon>
        <taxon>Bacillati</taxon>
        <taxon>Bacillota</taxon>
        <taxon>Bacilli</taxon>
        <taxon>Bacillales</taxon>
        <taxon>Bacillaceae</taxon>
        <taxon>Priestia</taxon>
    </lineage>
</organism>
<dbReference type="PANTHER" id="PTHR31750">
    <property type="entry name" value="PROTEIN STAY-GREEN 1, CHLOROPLASTIC-RELATED"/>
    <property type="match status" value="1"/>
</dbReference>